<evidence type="ECO:0000313" key="1">
    <source>
        <dbReference type="EMBL" id="DAE05061.1"/>
    </source>
</evidence>
<accession>A0A8S5PEL8</accession>
<proteinExistence type="predicted"/>
<dbReference type="EMBL" id="BK015402">
    <property type="protein sequence ID" value="DAE05061.1"/>
    <property type="molecule type" value="Genomic_DNA"/>
</dbReference>
<organism evidence="1">
    <name type="scientific">Podoviridae sp. ctfAL26</name>
    <dbReference type="NCBI Taxonomy" id="2825265"/>
    <lineage>
        <taxon>Viruses</taxon>
        <taxon>Duplodnaviria</taxon>
        <taxon>Heunggongvirae</taxon>
        <taxon>Uroviricota</taxon>
        <taxon>Caudoviricetes</taxon>
    </lineage>
</organism>
<reference evidence="1" key="1">
    <citation type="journal article" date="2021" name="Proc. Natl. Acad. Sci. U.S.A.">
        <title>A Catalog of Tens of Thousands of Viruses from Human Metagenomes Reveals Hidden Associations with Chronic Diseases.</title>
        <authorList>
            <person name="Tisza M.J."/>
            <person name="Buck C.B."/>
        </authorList>
    </citation>
    <scope>NUCLEOTIDE SEQUENCE</scope>
    <source>
        <strain evidence="1">CtfAL26</strain>
    </source>
</reference>
<protein>
    <submittedName>
        <fullName evidence="1">Uncharacterized protein</fullName>
    </submittedName>
</protein>
<name>A0A8S5PEL8_9CAUD</name>
<sequence length="60" mass="7393">MKCPHRMNEVHTCCNGKTYIYKEFAECYYSLCPYYRNDNHSVWCRKVECEVGEREYQEVR</sequence>